<feature type="region of interest" description="Disordered" evidence="1">
    <location>
        <begin position="1"/>
        <end position="21"/>
    </location>
</feature>
<proteinExistence type="predicted"/>
<sequence>MILHTKGRGCSTKGVIKGQFN</sequence>
<dbReference type="EMBL" id="GBXM01098534">
    <property type="protein sequence ID" value="JAH10043.1"/>
    <property type="molecule type" value="Transcribed_RNA"/>
</dbReference>
<name>A0A0E9Q1N9_ANGAN</name>
<reference evidence="2" key="1">
    <citation type="submission" date="2014-11" db="EMBL/GenBank/DDBJ databases">
        <authorList>
            <person name="Amaro Gonzalez C."/>
        </authorList>
    </citation>
    <scope>NUCLEOTIDE SEQUENCE</scope>
</reference>
<protein>
    <submittedName>
        <fullName evidence="2">Uncharacterized protein</fullName>
    </submittedName>
</protein>
<dbReference type="AlphaFoldDB" id="A0A0E9Q1N9"/>
<evidence type="ECO:0000256" key="1">
    <source>
        <dbReference type="SAM" id="MobiDB-lite"/>
    </source>
</evidence>
<accession>A0A0E9Q1N9</accession>
<reference evidence="2" key="2">
    <citation type="journal article" date="2015" name="Fish Shellfish Immunol.">
        <title>Early steps in the European eel (Anguilla anguilla)-Vibrio vulnificus interaction in the gills: Role of the RtxA13 toxin.</title>
        <authorList>
            <person name="Callol A."/>
            <person name="Pajuelo D."/>
            <person name="Ebbesson L."/>
            <person name="Teles M."/>
            <person name="MacKenzie S."/>
            <person name="Amaro C."/>
        </authorList>
    </citation>
    <scope>NUCLEOTIDE SEQUENCE</scope>
</reference>
<organism evidence="2">
    <name type="scientific">Anguilla anguilla</name>
    <name type="common">European freshwater eel</name>
    <name type="synonym">Muraena anguilla</name>
    <dbReference type="NCBI Taxonomy" id="7936"/>
    <lineage>
        <taxon>Eukaryota</taxon>
        <taxon>Metazoa</taxon>
        <taxon>Chordata</taxon>
        <taxon>Craniata</taxon>
        <taxon>Vertebrata</taxon>
        <taxon>Euteleostomi</taxon>
        <taxon>Actinopterygii</taxon>
        <taxon>Neopterygii</taxon>
        <taxon>Teleostei</taxon>
        <taxon>Anguilliformes</taxon>
        <taxon>Anguillidae</taxon>
        <taxon>Anguilla</taxon>
    </lineage>
</organism>
<evidence type="ECO:0000313" key="2">
    <source>
        <dbReference type="EMBL" id="JAH10043.1"/>
    </source>
</evidence>